<feature type="signal peptide" evidence="1">
    <location>
        <begin position="1"/>
        <end position="19"/>
    </location>
</feature>
<evidence type="ECO:0000313" key="3">
    <source>
        <dbReference type="Proteomes" id="UP001233999"/>
    </source>
</evidence>
<sequence>MAKILLYVVICFLASSANGCNIGKRIINDFDMEKALGYWFLLYYPKEFGDKYSCYRDIYGKDDNGYTINSTIVLTSGETVVYLGTITMDDNIINIKYNTFDELSTGYRVLAADYDNYVIISGCPPGEKEVLTYMQFRSQNPDDIVMKNVEEALEQTGSKMKDYVKTTCPLQDPYR</sequence>
<keyword evidence="1" id="KW-0732">Signal</keyword>
<reference evidence="2" key="1">
    <citation type="journal article" date="2023" name="IScience">
        <title>Live-bearing cockroach genome reveals convergent evolutionary mechanisms linked to viviparity in insects and beyond.</title>
        <authorList>
            <person name="Fouks B."/>
            <person name="Harrison M.C."/>
            <person name="Mikhailova A.A."/>
            <person name="Marchal E."/>
            <person name="English S."/>
            <person name="Carruthers M."/>
            <person name="Jennings E.C."/>
            <person name="Chiamaka E.L."/>
            <person name="Frigard R.A."/>
            <person name="Pippel M."/>
            <person name="Attardo G.M."/>
            <person name="Benoit J.B."/>
            <person name="Bornberg-Bauer E."/>
            <person name="Tobe S.S."/>
        </authorList>
    </citation>
    <scope>NUCLEOTIDE SEQUENCE</scope>
    <source>
        <strain evidence="2">Stay&amp;Tobe</strain>
    </source>
</reference>
<evidence type="ECO:0008006" key="4">
    <source>
        <dbReference type="Google" id="ProtNLM"/>
    </source>
</evidence>
<name>A0AAD8E3Z0_DIPPU</name>
<accession>A0AAD8E3Z0</accession>
<dbReference type="Proteomes" id="UP001233999">
    <property type="component" value="Unassembled WGS sequence"/>
</dbReference>
<dbReference type="InterPro" id="IPR012674">
    <property type="entry name" value="Calycin"/>
</dbReference>
<dbReference type="AlphaFoldDB" id="A0AAD8E3Z0"/>
<dbReference type="Gene3D" id="2.40.128.20">
    <property type="match status" value="1"/>
</dbReference>
<keyword evidence="3" id="KW-1185">Reference proteome</keyword>
<dbReference type="SUPFAM" id="SSF50814">
    <property type="entry name" value="Lipocalins"/>
    <property type="match status" value="1"/>
</dbReference>
<comment type="caution">
    <text evidence="2">The sequence shown here is derived from an EMBL/GenBank/DDBJ whole genome shotgun (WGS) entry which is preliminary data.</text>
</comment>
<gene>
    <name evidence="2" type="ORF">L9F63_007388</name>
</gene>
<dbReference type="EMBL" id="JASPKZ010009821">
    <property type="protein sequence ID" value="KAJ9575742.1"/>
    <property type="molecule type" value="Genomic_DNA"/>
</dbReference>
<organism evidence="2 3">
    <name type="scientific">Diploptera punctata</name>
    <name type="common">Pacific beetle cockroach</name>
    <dbReference type="NCBI Taxonomy" id="6984"/>
    <lineage>
        <taxon>Eukaryota</taxon>
        <taxon>Metazoa</taxon>
        <taxon>Ecdysozoa</taxon>
        <taxon>Arthropoda</taxon>
        <taxon>Hexapoda</taxon>
        <taxon>Insecta</taxon>
        <taxon>Pterygota</taxon>
        <taxon>Neoptera</taxon>
        <taxon>Polyneoptera</taxon>
        <taxon>Dictyoptera</taxon>
        <taxon>Blattodea</taxon>
        <taxon>Blaberoidea</taxon>
        <taxon>Blaberidae</taxon>
        <taxon>Diplopterinae</taxon>
        <taxon>Diploptera</taxon>
    </lineage>
</organism>
<reference evidence="2" key="2">
    <citation type="submission" date="2023-05" db="EMBL/GenBank/DDBJ databases">
        <authorList>
            <person name="Fouks B."/>
        </authorList>
    </citation>
    <scope>NUCLEOTIDE SEQUENCE</scope>
    <source>
        <strain evidence="2">Stay&amp;Tobe</strain>
        <tissue evidence="2">Testes</tissue>
    </source>
</reference>
<feature type="chain" id="PRO_5041922893" description="Lipocalin/cytosolic fatty-acid binding domain-containing protein" evidence="1">
    <location>
        <begin position="20"/>
        <end position="175"/>
    </location>
</feature>
<evidence type="ECO:0000313" key="2">
    <source>
        <dbReference type="EMBL" id="KAJ9575742.1"/>
    </source>
</evidence>
<protein>
    <recommendedName>
        <fullName evidence="4">Lipocalin/cytosolic fatty-acid binding domain-containing protein</fullName>
    </recommendedName>
</protein>
<proteinExistence type="predicted"/>
<evidence type="ECO:0000256" key="1">
    <source>
        <dbReference type="SAM" id="SignalP"/>
    </source>
</evidence>